<organism evidence="1 2">
    <name type="scientific">Roseinatronobacter ekhonensis</name>
    <dbReference type="NCBI Taxonomy" id="254356"/>
    <lineage>
        <taxon>Bacteria</taxon>
        <taxon>Pseudomonadati</taxon>
        <taxon>Pseudomonadota</taxon>
        <taxon>Alphaproteobacteria</taxon>
        <taxon>Rhodobacterales</taxon>
        <taxon>Paracoccaceae</taxon>
        <taxon>Roseinatronobacter</taxon>
    </lineage>
</organism>
<dbReference type="SUPFAM" id="SSF160059">
    <property type="entry name" value="PriA/YqbF domain"/>
    <property type="match status" value="1"/>
</dbReference>
<keyword evidence="2" id="KW-1185">Reference proteome</keyword>
<name>A0A3B0MCN2_9RHOB</name>
<dbReference type="EMBL" id="UIHC01000060">
    <property type="protein sequence ID" value="SUZ33611.1"/>
    <property type="molecule type" value="Genomic_DNA"/>
</dbReference>
<gene>
    <name evidence="1" type="ORF">ROE7235_03384</name>
</gene>
<reference evidence="2" key="1">
    <citation type="submission" date="2018-08" db="EMBL/GenBank/DDBJ databases">
        <authorList>
            <person name="Rodrigo-Torres L."/>
            <person name="Arahal R. D."/>
            <person name="Lucena T."/>
        </authorList>
    </citation>
    <scope>NUCLEOTIDE SEQUENCE [LARGE SCALE GENOMIC DNA]</scope>
    <source>
        <strain evidence="2">CECT 7235</strain>
    </source>
</reference>
<accession>A0A3B0MCN2</accession>
<sequence length="125" mass="13445">MAGLVKIAAIAAAGFYRAGQFWPHEGIVIDPDTLEPDVMERLRAEPRLHVEPAPDGETATEVVQADDALRARIKAAIGDLPADAFGSDGAPNLTPLRRALPEDAKRITAGLRDEIWADLKPAQQD</sequence>
<evidence type="ECO:0008006" key="3">
    <source>
        <dbReference type="Google" id="ProtNLM"/>
    </source>
</evidence>
<dbReference type="AlphaFoldDB" id="A0A3B0MCN2"/>
<dbReference type="Proteomes" id="UP000272908">
    <property type="component" value="Unassembled WGS sequence"/>
</dbReference>
<evidence type="ECO:0000313" key="2">
    <source>
        <dbReference type="Proteomes" id="UP000272908"/>
    </source>
</evidence>
<protein>
    <recommendedName>
        <fullName evidence="3">Mu-like prophage FluMu N-terminal domain-containing protein</fullName>
    </recommendedName>
</protein>
<evidence type="ECO:0000313" key="1">
    <source>
        <dbReference type="EMBL" id="SUZ33611.1"/>
    </source>
</evidence>
<proteinExistence type="predicted"/>